<protein>
    <recommendedName>
        <fullName evidence="2">Teneurin-like YD-shell domain-containing protein</fullName>
    </recommendedName>
</protein>
<dbReference type="InterPro" id="IPR022385">
    <property type="entry name" value="Rhs_assc_core"/>
</dbReference>
<dbReference type="PANTHER" id="PTHR32305:SF15">
    <property type="entry name" value="PROTEIN RHSA-RELATED"/>
    <property type="match status" value="1"/>
</dbReference>
<reference evidence="3" key="1">
    <citation type="submission" date="2020-02" db="EMBL/GenBank/DDBJ databases">
        <authorList>
            <person name="Meier V. D."/>
        </authorList>
    </citation>
    <scope>NUCLEOTIDE SEQUENCE</scope>
    <source>
        <strain evidence="3">AVDCRST_MAG68</strain>
    </source>
</reference>
<accession>A0A6J4L754</accession>
<evidence type="ECO:0000259" key="2">
    <source>
        <dbReference type="Pfam" id="PF25023"/>
    </source>
</evidence>
<evidence type="ECO:0000313" key="3">
    <source>
        <dbReference type="EMBL" id="CAA9324894.1"/>
    </source>
</evidence>
<sequence length="309" mass="33542">MRRTAPDGTVVRYLDDGDDLLAELRGAAGQTIREYTHFPGVDRPHSVRSWPNGGATYYYATDHPGHVVGLIDGTNQMAAEYHYTPWGEPESVRGTVVQPLRFMAREYEEHSGLYQVRARWYDAQQGRFVSEDPIGLAGGINPYVYAGNDPINNTDPTGLCYTVTITTYEVERRNSDDKIIRTTKIGSYSYEVGCHADGSGGGATGARRTAAGPEQAIPQRCGNAPPMPAGRGNGPYARTDSYMGISAVHMYQNGGNGPWAQRVRSCLACAVGAEEKTAQSMDAAHRFCYSQATNQVSGWESAKGLTTAV</sequence>
<organism evidence="3">
    <name type="scientific">uncultured Gemmatimonadota bacterium</name>
    <dbReference type="NCBI Taxonomy" id="203437"/>
    <lineage>
        <taxon>Bacteria</taxon>
        <taxon>Pseudomonadati</taxon>
        <taxon>Gemmatimonadota</taxon>
        <taxon>environmental samples</taxon>
    </lineage>
</organism>
<dbReference type="Pfam" id="PF25023">
    <property type="entry name" value="TEN_YD-shell"/>
    <property type="match status" value="1"/>
</dbReference>
<dbReference type="InterPro" id="IPR050708">
    <property type="entry name" value="T6SS_VgrG/RHS"/>
</dbReference>
<dbReference type="AlphaFoldDB" id="A0A6J4L754"/>
<proteinExistence type="predicted"/>
<dbReference type="EMBL" id="CADCTW010000100">
    <property type="protein sequence ID" value="CAA9324894.1"/>
    <property type="molecule type" value="Genomic_DNA"/>
</dbReference>
<dbReference type="NCBIfam" id="TIGR03696">
    <property type="entry name" value="Rhs_assc_core"/>
    <property type="match status" value="1"/>
</dbReference>
<dbReference type="PANTHER" id="PTHR32305">
    <property type="match status" value="1"/>
</dbReference>
<dbReference type="Gene3D" id="2.180.10.10">
    <property type="entry name" value="RHS repeat-associated core"/>
    <property type="match status" value="1"/>
</dbReference>
<evidence type="ECO:0000256" key="1">
    <source>
        <dbReference type="ARBA" id="ARBA00022737"/>
    </source>
</evidence>
<feature type="domain" description="Teneurin-like YD-shell" evidence="2">
    <location>
        <begin position="54"/>
        <end position="132"/>
    </location>
</feature>
<name>A0A6J4L754_9BACT</name>
<gene>
    <name evidence="3" type="ORF">AVDCRST_MAG68-2028</name>
</gene>
<keyword evidence="1" id="KW-0677">Repeat</keyword>
<dbReference type="PRINTS" id="PR00394">
    <property type="entry name" value="RHSPROTEIN"/>
</dbReference>
<dbReference type="InterPro" id="IPR056823">
    <property type="entry name" value="TEN-like_YD-shell"/>
</dbReference>